<evidence type="ECO:0000259" key="6">
    <source>
        <dbReference type="PROSITE" id="PS50926"/>
    </source>
</evidence>
<dbReference type="PROSITE" id="PS51687">
    <property type="entry name" value="SAM_MT_RNA_M5U"/>
    <property type="match status" value="1"/>
</dbReference>
<dbReference type="FunFam" id="3.40.50.150:FF:000009">
    <property type="entry name" value="23S rRNA (Uracil(1939)-C(5))-methyltransferase RlmD"/>
    <property type="match status" value="1"/>
</dbReference>
<keyword evidence="2 4" id="KW-0808">Transferase</keyword>
<dbReference type="EMBL" id="NGNV01000009">
    <property type="protein sequence ID" value="OYR88611.1"/>
    <property type="molecule type" value="Genomic_DNA"/>
</dbReference>
<evidence type="ECO:0000256" key="2">
    <source>
        <dbReference type="ARBA" id="ARBA00022679"/>
    </source>
</evidence>
<comment type="caution">
    <text evidence="8">The sequence shown here is derived from an EMBL/GenBank/DDBJ whole genome shotgun (WGS) entry which is preliminary data.</text>
</comment>
<dbReference type="PROSITE" id="PS01230">
    <property type="entry name" value="TRMA_1"/>
    <property type="match status" value="1"/>
</dbReference>
<accession>A0A256LG43</accession>
<dbReference type="CDD" id="cd02440">
    <property type="entry name" value="AdoMet_MTases"/>
    <property type="match status" value="1"/>
</dbReference>
<feature type="binding site" evidence="4">
    <location>
        <position position="309"/>
    </location>
    <ligand>
        <name>S-adenosyl-L-methionine</name>
        <dbReference type="ChEBI" id="CHEBI:59789"/>
    </ligand>
</feature>
<keyword evidence="10" id="KW-1185">Reference proteome</keyword>
<name>A0A256LG43_9LACO</name>
<dbReference type="PANTHER" id="PTHR11061">
    <property type="entry name" value="RNA M5U METHYLTRANSFERASE"/>
    <property type="match status" value="1"/>
</dbReference>
<feature type="binding site" evidence="4">
    <location>
        <position position="378"/>
    </location>
    <ligand>
        <name>S-adenosyl-L-methionine</name>
        <dbReference type="ChEBI" id="CHEBI:59789"/>
    </ligand>
</feature>
<dbReference type="Proteomes" id="UP000216316">
    <property type="component" value="Unassembled WGS sequence"/>
</dbReference>
<dbReference type="Proteomes" id="UP000215828">
    <property type="component" value="Unassembled WGS sequence"/>
</dbReference>
<dbReference type="Gene3D" id="2.40.50.140">
    <property type="entry name" value="Nucleic acid-binding proteins"/>
    <property type="match status" value="1"/>
</dbReference>
<proteinExistence type="inferred from homology"/>
<gene>
    <name evidence="7" type="ORF">CBF53_02710</name>
    <name evidence="8" type="ORF">CBF70_05205</name>
</gene>
<dbReference type="InterPro" id="IPR012340">
    <property type="entry name" value="NA-bd_OB-fold"/>
</dbReference>
<dbReference type="Gene3D" id="3.40.50.150">
    <property type="entry name" value="Vaccinia Virus protein VP39"/>
    <property type="match status" value="1"/>
</dbReference>
<reference evidence="7" key="2">
    <citation type="submission" date="2017-05" db="EMBL/GenBank/DDBJ databases">
        <authorList>
            <person name="Lin X.B."/>
            <person name="Stothard P."/>
            <person name="Tasseva G."/>
            <person name="Walter J."/>
        </authorList>
    </citation>
    <scope>NUCLEOTIDE SEQUENCE</scope>
    <source>
        <strain evidence="7">609u</strain>
    </source>
</reference>
<dbReference type="PANTHER" id="PTHR11061:SF30">
    <property type="entry name" value="TRNA (URACIL(54)-C(5))-METHYLTRANSFERASE"/>
    <property type="match status" value="1"/>
</dbReference>
<keyword evidence="1 4" id="KW-0489">Methyltransferase</keyword>
<comment type="similarity">
    <text evidence="4">Belongs to the class I-like SAM-binding methyltransferase superfamily. RNA M5U methyltransferase family.</text>
</comment>
<dbReference type="SUPFAM" id="SSF53335">
    <property type="entry name" value="S-adenosyl-L-methionine-dependent methyltransferases"/>
    <property type="match status" value="1"/>
</dbReference>
<dbReference type="PROSITE" id="PS01231">
    <property type="entry name" value="TRMA_2"/>
    <property type="match status" value="1"/>
</dbReference>
<dbReference type="PROSITE" id="PS50926">
    <property type="entry name" value="TRAM"/>
    <property type="match status" value="1"/>
</dbReference>
<dbReference type="InterPro" id="IPR030390">
    <property type="entry name" value="MeTrfase_TrmA_AS"/>
</dbReference>
<protein>
    <submittedName>
        <fullName evidence="8">23S rRNA (Uracil(1939)-C(5))-methyltransferase RlmD</fullName>
    </submittedName>
</protein>
<dbReference type="Gene3D" id="2.40.50.1070">
    <property type="match status" value="1"/>
</dbReference>
<feature type="active site" description="Nucleophile" evidence="4">
    <location>
        <position position="405"/>
    </location>
</feature>
<dbReference type="EMBL" id="NGNX01000011">
    <property type="protein sequence ID" value="OYR92418.1"/>
    <property type="molecule type" value="Genomic_DNA"/>
</dbReference>
<dbReference type="InterPro" id="IPR010280">
    <property type="entry name" value="U5_MeTrfase_fam"/>
</dbReference>
<dbReference type="GO" id="GO:0070475">
    <property type="term" value="P:rRNA base methylation"/>
    <property type="evidence" value="ECO:0007669"/>
    <property type="project" value="TreeGrafter"/>
</dbReference>
<evidence type="ECO:0000256" key="5">
    <source>
        <dbReference type="PROSITE-ProRule" id="PRU10015"/>
    </source>
</evidence>
<evidence type="ECO:0000256" key="1">
    <source>
        <dbReference type="ARBA" id="ARBA00022603"/>
    </source>
</evidence>
<reference evidence="9 10" key="3">
    <citation type="submission" date="2017-09" db="EMBL/GenBank/DDBJ databases">
        <title>Tripartite evolution among Lactobacillus johnsonii, Lactobacillus taiwanensis, Lactobacillus reuteri and their rodent host.</title>
        <authorList>
            <person name="Wang T."/>
            <person name="Knowles S."/>
            <person name="Cheng C."/>
        </authorList>
    </citation>
    <scope>NUCLEOTIDE SEQUENCE [LARGE SCALE GENOMIC DNA]</scope>
    <source>
        <strain evidence="8 9">609q</strain>
        <strain evidence="7 10">609u</strain>
    </source>
</reference>
<evidence type="ECO:0000313" key="10">
    <source>
        <dbReference type="Proteomes" id="UP000216316"/>
    </source>
</evidence>
<dbReference type="Pfam" id="PF01938">
    <property type="entry name" value="TRAM"/>
    <property type="match status" value="1"/>
</dbReference>
<dbReference type="SUPFAM" id="SSF50249">
    <property type="entry name" value="Nucleic acid-binding proteins"/>
    <property type="match status" value="1"/>
</dbReference>
<dbReference type="GO" id="GO:0070041">
    <property type="term" value="F:rRNA (uridine-C5-)-methyltransferase activity"/>
    <property type="evidence" value="ECO:0007669"/>
    <property type="project" value="TreeGrafter"/>
</dbReference>
<feature type="active site" evidence="5">
    <location>
        <position position="405"/>
    </location>
</feature>
<evidence type="ECO:0000256" key="4">
    <source>
        <dbReference type="PROSITE-ProRule" id="PRU01024"/>
    </source>
</evidence>
<dbReference type="RefSeq" id="WP_094496559.1">
    <property type="nucleotide sequence ID" value="NZ_NGNV01000009.1"/>
</dbReference>
<dbReference type="AlphaFoldDB" id="A0A256LG43"/>
<dbReference type="InterPro" id="IPR029063">
    <property type="entry name" value="SAM-dependent_MTases_sf"/>
</dbReference>
<reference evidence="8 9" key="1">
    <citation type="submission" date="2017-04" db="EMBL/GenBank/DDBJ databases">
        <authorList>
            <person name="Afonso C.L."/>
            <person name="Miller P.J."/>
            <person name="Scott M.A."/>
            <person name="Spackman E."/>
            <person name="Goraichik I."/>
            <person name="Dimitrov K.M."/>
            <person name="Suarez D.L."/>
            <person name="Swayne D.E."/>
        </authorList>
    </citation>
    <scope>NUCLEOTIDE SEQUENCE [LARGE SCALE GENOMIC DNA]</scope>
    <source>
        <strain evidence="8 9">609q</strain>
    </source>
</reference>
<dbReference type="Pfam" id="PF05958">
    <property type="entry name" value="tRNA_U5-meth_tr"/>
    <property type="match status" value="1"/>
</dbReference>
<evidence type="ECO:0000313" key="9">
    <source>
        <dbReference type="Proteomes" id="UP000215828"/>
    </source>
</evidence>
<feature type="binding site" evidence="4">
    <location>
        <position position="330"/>
    </location>
    <ligand>
        <name>S-adenosyl-L-methionine</name>
        <dbReference type="ChEBI" id="CHEBI:59789"/>
    </ligand>
</feature>
<dbReference type="InterPro" id="IPR002792">
    <property type="entry name" value="TRAM_dom"/>
</dbReference>
<dbReference type="InterPro" id="IPR030391">
    <property type="entry name" value="MeTrfase_TrmA_CS"/>
</dbReference>
<evidence type="ECO:0000256" key="3">
    <source>
        <dbReference type="ARBA" id="ARBA00022691"/>
    </source>
</evidence>
<organism evidence="8 9">
    <name type="scientific">Lactobacillus taiwanensis</name>
    <dbReference type="NCBI Taxonomy" id="508451"/>
    <lineage>
        <taxon>Bacteria</taxon>
        <taxon>Bacillati</taxon>
        <taxon>Bacillota</taxon>
        <taxon>Bacilli</taxon>
        <taxon>Lactobacillales</taxon>
        <taxon>Lactobacillaceae</taxon>
        <taxon>Lactobacillus</taxon>
    </lineage>
</organism>
<dbReference type="FunFam" id="2.40.50.1070:FF:000003">
    <property type="entry name" value="23S rRNA (Uracil-5-)-methyltransferase RumA"/>
    <property type="match status" value="1"/>
</dbReference>
<keyword evidence="3 4" id="KW-0949">S-adenosyl-L-methionine</keyword>
<evidence type="ECO:0000313" key="8">
    <source>
        <dbReference type="EMBL" id="OYR92418.1"/>
    </source>
</evidence>
<sequence length="450" mass="50911">MQKNQIVDLEITDLSYEAMGVAHLDGMTIFVNNALPGEVVSAKILKVKKNFAFAKIEKIKKESPDRINVELRQWVQTGLASLAHIKYEKQLEFKRNQVVNLLHKADLDNIKVGQTLPSPEETGYRNKAQVPVREVRGKLDIGFFRKHSHDLVPLTNFFTTDPEIDRVLIKVRDILRKNHVPAYDEIHNKGEVRYLDVRRSKASGEIMVILVCLHKDFPQLQKVTKEISEIKGVTSVVLNHNPKKTNVILGKKDYLLWGEPQITDKIRDVSFKISPQSFFQINSLQTPRLYDLAIQKADLKPDDVVIDAYSGIGTIGLSVAKHVKAVRGMEVIKPAVDDANANAKLNGIHNAEYVVGKAEEVMPRWAKEGLKTDVIFVDPPRKGLTPEFIDAAVETDPKKIVYISCNPATMVRDLQLFRDQGYDFNEIDPVDMFPQTPHVEAVVVLERTDK</sequence>
<feature type="domain" description="TRAM" evidence="6">
    <location>
        <begin position="1"/>
        <end position="58"/>
    </location>
</feature>
<feature type="binding site" evidence="4">
    <location>
        <position position="280"/>
    </location>
    <ligand>
        <name>S-adenosyl-L-methionine</name>
        <dbReference type="ChEBI" id="CHEBI:59789"/>
    </ligand>
</feature>
<evidence type="ECO:0000313" key="7">
    <source>
        <dbReference type="EMBL" id="OYR88611.1"/>
    </source>
</evidence>
<dbReference type="NCBIfam" id="TIGR00479">
    <property type="entry name" value="rumA"/>
    <property type="match status" value="1"/>
</dbReference>